<dbReference type="KEGG" id="mmau:NCTC10168_00755"/>
<gene>
    <name evidence="1" type="ORF">NCTC10168_00755</name>
</gene>
<sequence>MTVEKLIPILTSNLNGIKYIDEISNFGTLKGSNDESNKLFWHKKNIRTKDILNNPTIDNKNSLNYIDAVYEESTKILTFKYTIKYFPLKLFTQKINLENNSFNSSTTVTEFKEIDKVKQTTETNYNSEENPKKTDEISISDENKALRILTWEDDGFSVWGTGAMFSIEFKIIF</sequence>
<dbReference type="Proteomes" id="UP000290243">
    <property type="component" value="Chromosome"/>
</dbReference>
<protein>
    <submittedName>
        <fullName evidence="1">Uncharacterized protein</fullName>
    </submittedName>
</protein>
<evidence type="ECO:0000313" key="1">
    <source>
        <dbReference type="EMBL" id="VEU75807.1"/>
    </source>
</evidence>
<keyword evidence="2" id="KW-1185">Reference proteome</keyword>
<name>A0A449B5C7_9BACT</name>
<dbReference type="RefSeq" id="WP_129647221.1">
    <property type="nucleotide sequence ID" value="NZ_LR215037.1"/>
</dbReference>
<proteinExistence type="predicted"/>
<dbReference type="AlphaFoldDB" id="A0A449B5C7"/>
<reference evidence="1 2" key="1">
    <citation type="submission" date="2019-01" db="EMBL/GenBank/DDBJ databases">
        <authorList>
            <consortium name="Pathogen Informatics"/>
        </authorList>
    </citation>
    <scope>NUCLEOTIDE SEQUENCE [LARGE SCALE GENOMIC DNA]</scope>
    <source>
        <strain evidence="1 2">NCTC10168</strain>
    </source>
</reference>
<accession>A0A449B5C7</accession>
<dbReference type="EMBL" id="LR215037">
    <property type="protein sequence ID" value="VEU75807.1"/>
    <property type="molecule type" value="Genomic_DNA"/>
</dbReference>
<organism evidence="1 2">
    <name type="scientific">Mycoplasmopsis maculosa</name>
    <dbReference type="NCBI Taxonomy" id="114885"/>
    <lineage>
        <taxon>Bacteria</taxon>
        <taxon>Bacillati</taxon>
        <taxon>Mycoplasmatota</taxon>
        <taxon>Mycoplasmoidales</taxon>
        <taxon>Metamycoplasmataceae</taxon>
        <taxon>Mycoplasmopsis</taxon>
    </lineage>
</organism>
<evidence type="ECO:0000313" key="2">
    <source>
        <dbReference type="Proteomes" id="UP000290243"/>
    </source>
</evidence>